<keyword evidence="1" id="KW-0812">Transmembrane</keyword>
<keyword evidence="4" id="KW-1185">Reference proteome</keyword>
<evidence type="ECO:0000259" key="2">
    <source>
        <dbReference type="Pfam" id="PF13559"/>
    </source>
</evidence>
<dbReference type="AlphaFoldDB" id="A0A7M1QT60"/>
<evidence type="ECO:0000313" key="4">
    <source>
        <dbReference type="Proteomes" id="UP000595053"/>
    </source>
</evidence>
<evidence type="ECO:0000256" key="1">
    <source>
        <dbReference type="SAM" id="Phobius"/>
    </source>
</evidence>
<dbReference type="Pfam" id="PF13559">
    <property type="entry name" value="DUF4129"/>
    <property type="match status" value="1"/>
</dbReference>
<reference evidence="3 4" key="1">
    <citation type="submission" date="2020-10" db="EMBL/GenBank/DDBJ databases">
        <title>Trueperella pecoris sp. nov. isolated from bovine and porcine specimens.</title>
        <authorList>
            <person name="Schoenecker L."/>
            <person name="Schnydrig P."/>
            <person name="Brodard I."/>
            <person name="Thomann A."/>
            <person name="Hemphill A."/>
            <person name="Rodriguez-Campos S."/>
            <person name="Perreten V."/>
            <person name="Jores J."/>
            <person name="Kittl S."/>
        </authorList>
    </citation>
    <scope>NUCLEOTIDE SEQUENCE [LARGE SCALE GENOMIC DNA]</scope>
    <source>
        <strain evidence="3 4">15A0121</strain>
    </source>
</reference>
<accession>A0A7M1QT60</accession>
<gene>
    <name evidence="3" type="ORF">INS88_07805</name>
</gene>
<dbReference type="RefSeq" id="WP_193327073.1">
    <property type="nucleotide sequence ID" value="NZ_CP053291.1"/>
</dbReference>
<sequence>MTIPFLPDSDSARELAQNELSKAMYDYAPNLFERLLRWIGERLNRLGVQLDPGRGGAGNIAVILAIIIVVVALVAFALWRSYQRAGTRVRHGRSELFNDDRSAAELVAAARAAEAAGNLDQAVIERFRALIRLLSERNLIRVFPGMTALEAAQAASHTLGREDFFVCANIFNDVYYGHGHAVVSDVKAIRDLYNSVSDRTAI</sequence>
<dbReference type="InterPro" id="IPR025403">
    <property type="entry name" value="TgpA-like_C"/>
</dbReference>
<organism evidence="3 4">
    <name type="scientific">Trueperella pecoris</name>
    <dbReference type="NCBI Taxonomy" id="2733571"/>
    <lineage>
        <taxon>Bacteria</taxon>
        <taxon>Bacillati</taxon>
        <taxon>Actinomycetota</taxon>
        <taxon>Actinomycetes</taxon>
        <taxon>Actinomycetales</taxon>
        <taxon>Actinomycetaceae</taxon>
        <taxon>Trueperella</taxon>
    </lineage>
</organism>
<keyword evidence="1" id="KW-0472">Membrane</keyword>
<feature type="transmembrane region" description="Helical" evidence="1">
    <location>
        <begin position="60"/>
        <end position="79"/>
    </location>
</feature>
<evidence type="ECO:0000313" key="3">
    <source>
        <dbReference type="EMBL" id="QOR45179.1"/>
    </source>
</evidence>
<feature type="domain" description="Protein-glutamine gamma-glutamyltransferase-like C-terminal" evidence="2">
    <location>
        <begin position="126"/>
        <end position="193"/>
    </location>
</feature>
<proteinExistence type="predicted"/>
<keyword evidence="1" id="KW-1133">Transmembrane helix</keyword>
<protein>
    <submittedName>
        <fullName evidence="3">DUF4129 domain-containing protein</fullName>
    </submittedName>
</protein>
<dbReference type="EMBL" id="CP063213">
    <property type="protein sequence ID" value="QOR45179.1"/>
    <property type="molecule type" value="Genomic_DNA"/>
</dbReference>
<name>A0A7M1QT60_9ACTO</name>
<dbReference type="Proteomes" id="UP000595053">
    <property type="component" value="Chromosome"/>
</dbReference>